<dbReference type="InterPro" id="IPR053160">
    <property type="entry name" value="MFS_DHA3_Transporter"/>
</dbReference>
<gene>
    <name evidence="3" type="ORF">COS78_00895</name>
</gene>
<feature type="transmembrane region" description="Helical" evidence="1">
    <location>
        <begin position="161"/>
        <end position="181"/>
    </location>
</feature>
<dbReference type="PANTHER" id="PTHR23530:SF1">
    <property type="entry name" value="PERMEASE, MAJOR FACILITATOR SUPERFAMILY-RELATED"/>
    <property type="match status" value="1"/>
</dbReference>
<protein>
    <recommendedName>
        <fullName evidence="5">Major facilitator superfamily (MFS) profile domain-containing protein</fullName>
    </recommendedName>
</protein>
<keyword evidence="1" id="KW-0472">Membrane</keyword>
<evidence type="ECO:0000313" key="3">
    <source>
        <dbReference type="EMBL" id="PIU73707.1"/>
    </source>
</evidence>
<evidence type="ECO:0000256" key="2">
    <source>
        <dbReference type="SAM" id="SignalP"/>
    </source>
</evidence>
<feature type="chain" id="PRO_5014649959" description="Major facilitator superfamily (MFS) profile domain-containing protein" evidence="2">
    <location>
        <begin position="19"/>
        <end position="319"/>
    </location>
</feature>
<dbReference type="SUPFAM" id="SSF103473">
    <property type="entry name" value="MFS general substrate transporter"/>
    <property type="match status" value="1"/>
</dbReference>
<feature type="transmembrane region" description="Helical" evidence="1">
    <location>
        <begin position="193"/>
        <end position="217"/>
    </location>
</feature>
<dbReference type="EMBL" id="PEWA01000012">
    <property type="protein sequence ID" value="PIU73707.1"/>
    <property type="molecule type" value="Genomic_DNA"/>
</dbReference>
<dbReference type="Proteomes" id="UP000231407">
    <property type="component" value="Unassembled WGS sequence"/>
</dbReference>
<proteinExistence type="predicted"/>
<dbReference type="Gene3D" id="1.20.1250.20">
    <property type="entry name" value="MFS general substrate transporter like domains"/>
    <property type="match status" value="1"/>
</dbReference>
<evidence type="ECO:0000313" key="4">
    <source>
        <dbReference type="Proteomes" id="UP000231407"/>
    </source>
</evidence>
<name>A0A2M7ASW5_9BACT</name>
<keyword evidence="1" id="KW-0812">Transmembrane</keyword>
<dbReference type="AlphaFoldDB" id="A0A2M7ASW5"/>
<evidence type="ECO:0000256" key="1">
    <source>
        <dbReference type="SAM" id="Phobius"/>
    </source>
</evidence>
<accession>A0A2M7ASW5</accession>
<feature type="transmembrane region" description="Helical" evidence="1">
    <location>
        <begin position="80"/>
        <end position="102"/>
    </location>
</feature>
<feature type="signal peptide" evidence="2">
    <location>
        <begin position="1"/>
        <end position="18"/>
    </location>
</feature>
<sequence>MFIFAHSLLAFCVGFALMAVSDALMSGTDEAMIYDTNKALGDEKNSLSNLGKYFSAKRIFKIITPLLAVLIAGNLRDEQFVTLLIIDSLAGIAAIILGLFLTEPEHYLKIEKMEAGVFKDAINIFKKNPELLRVITGKVLFFMANFAIWRISSEMFRNNGVAVIMIGVANSLYSLVVFFVNRLTGKLGMGEKIYIWINRFGDLTLGCILLMAVNQIWWKNGYLGLGLFCGVVIFESSRWPLFSELFNRVSHSYNRATVLSLSNLLKSILEIPTMLLCAIFVGWGYQYLLLWCGGLALTATIFFRVKNNPEEKVISNQAF</sequence>
<evidence type="ECO:0008006" key="5">
    <source>
        <dbReference type="Google" id="ProtNLM"/>
    </source>
</evidence>
<dbReference type="InterPro" id="IPR036259">
    <property type="entry name" value="MFS_trans_sf"/>
</dbReference>
<keyword evidence="2" id="KW-0732">Signal</keyword>
<reference evidence="4" key="1">
    <citation type="submission" date="2017-09" db="EMBL/GenBank/DDBJ databases">
        <title>Depth-based differentiation of microbial function through sediment-hosted aquifers and enrichment of novel symbionts in the deep terrestrial subsurface.</title>
        <authorList>
            <person name="Probst A.J."/>
            <person name="Ladd B."/>
            <person name="Jarett J.K."/>
            <person name="Geller-Mcgrath D.E."/>
            <person name="Sieber C.M.K."/>
            <person name="Emerson J.B."/>
            <person name="Anantharaman K."/>
            <person name="Thomas B.C."/>
            <person name="Malmstrom R."/>
            <person name="Stieglmeier M."/>
            <person name="Klingl A."/>
            <person name="Woyke T."/>
            <person name="Ryan C.M."/>
            <person name="Banfield J.F."/>
        </authorList>
    </citation>
    <scope>NUCLEOTIDE SEQUENCE [LARGE SCALE GENOMIC DNA]</scope>
</reference>
<feature type="transmembrane region" description="Helical" evidence="1">
    <location>
        <begin position="131"/>
        <end position="149"/>
    </location>
</feature>
<comment type="caution">
    <text evidence="3">The sequence shown here is derived from an EMBL/GenBank/DDBJ whole genome shotgun (WGS) entry which is preliminary data.</text>
</comment>
<feature type="transmembrane region" description="Helical" evidence="1">
    <location>
        <begin position="287"/>
        <end position="305"/>
    </location>
</feature>
<dbReference type="PANTHER" id="PTHR23530">
    <property type="entry name" value="TRANSPORT PROTEIN-RELATED"/>
    <property type="match status" value="1"/>
</dbReference>
<organism evidence="3 4">
    <name type="scientific">Candidatus Shapirobacteria bacterium CG06_land_8_20_14_3_00_40_12</name>
    <dbReference type="NCBI Taxonomy" id="1974881"/>
    <lineage>
        <taxon>Bacteria</taxon>
        <taxon>Candidatus Shapironibacteriota</taxon>
    </lineage>
</organism>
<keyword evidence="1" id="KW-1133">Transmembrane helix</keyword>